<dbReference type="Proteomes" id="UP001595455">
    <property type="component" value="Unassembled WGS sequence"/>
</dbReference>
<dbReference type="RefSeq" id="WP_107010278.1">
    <property type="nucleotide sequence ID" value="NZ_JBHRSF010000114.1"/>
</dbReference>
<evidence type="ECO:0000313" key="3">
    <source>
        <dbReference type="Proteomes" id="UP000240957"/>
    </source>
</evidence>
<protein>
    <submittedName>
        <fullName evidence="2">Uncharacterized protein</fullName>
    </submittedName>
</protein>
<gene>
    <name evidence="1" type="ORF">ACFODO_19160</name>
    <name evidence="2" type="ORF">C9E89_022415</name>
</gene>
<proteinExistence type="predicted"/>
<dbReference type="AlphaFoldDB" id="A0A371YIN5"/>
<evidence type="ECO:0000313" key="2">
    <source>
        <dbReference type="EMBL" id="RFC81337.1"/>
    </source>
</evidence>
<name>A0A371YIN5_9GAMM</name>
<comment type="caution">
    <text evidence="2">The sequence shown here is derived from an EMBL/GenBank/DDBJ whole genome shotgun (WGS) entry which is preliminary data.</text>
</comment>
<dbReference type="EMBL" id="JBHRSF010000114">
    <property type="protein sequence ID" value="MFC2997329.1"/>
    <property type="molecule type" value="Genomic_DNA"/>
</dbReference>
<dbReference type="OrthoDB" id="6716449at2"/>
<reference evidence="4" key="3">
    <citation type="journal article" date="2019" name="Int. J. Syst. Evol. Microbiol.">
        <title>The Global Catalogue of Microorganisms (GCM) 10K type strain sequencing project: providing services to taxonomists for standard genome sequencing and annotation.</title>
        <authorList>
            <consortium name="The Broad Institute Genomics Platform"/>
            <consortium name="The Broad Institute Genome Sequencing Center for Infectious Disease"/>
            <person name="Wu L."/>
            <person name="Ma J."/>
        </authorList>
    </citation>
    <scope>NUCLEOTIDE SEQUENCE [LARGE SCALE GENOMIC DNA]</scope>
    <source>
        <strain evidence="4">KCTC 62575</strain>
    </source>
</reference>
<organism evidence="2 3">
    <name type="scientific">Acinetobacter sichuanensis</name>
    <dbReference type="NCBI Taxonomy" id="2136183"/>
    <lineage>
        <taxon>Bacteria</taxon>
        <taxon>Pseudomonadati</taxon>
        <taxon>Pseudomonadota</taxon>
        <taxon>Gammaproteobacteria</taxon>
        <taxon>Moraxellales</taxon>
        <taxon>Moraxellaceae</taxon>
        <taxon>Acinetobacter</taxon>
    </lineage>
</organism>
<evidence type="ECO:0000313" key="4">
    <source>
        <dbReference type="Proteomes" id="UP001595455"/>
    </source>
</evidence>
<keyword evidence="4" id="KW-1185">Reference proteome</keyword>
<dbReference type="EMBL" id="PYIX02000132">
    <property type="protein sequence ID" value="RFC81337.1"/>
    <property type="molecule type" value="Genomic_DNA"/>
</dbReference>
<reference evidence="2 3" key="2">
    <citation type="submission" date="2018-08" db="EMBL/GenBank/DDBJ databases">
        <title>The draft genome of Acinetobacter sichuanensis strain WCHAc060041.</title>
        <authorList>
            <person name="Qin J."/>
            <person name="Feng Y."/>
            <person name="Zong Z."/>
        </authorList>
    </citation>
    <scope>NUCLEOTIDE SEQUENCE [LARGE SCALE GENOMIC DNA]</scope>
    <source>
        <strain evidence="2 3">WCHAc060041</strain>
    </source>
</reference>
<reference evidence="1" key="1">
    <citation type="journal article" date="2014" name="Int. J. Syst. Evol. Microbiol.">
        <title>Complete genome of a new Firmicutes species belonging to the dominant human colonic microbiota ('Ruminococcus bicirculans') reveals two chromosomes and a selective capacity to utilize plant glucans.</title>
        <authorList>
            <consortium name="NISC Comparative Sequencing Program"/>
            <person name="Wegmann U."/>
            <person name="Louis P."/>
            <person name="Goesmann A."/>
            <person name="Henrissat B."/>
            <person name="Duncan S.H."/>
            <person name="Flint H.J."/>
        </authorList>
    </citation>
    <scope>NUCLEOTIDE SEQUENCE</scope>
    <source>
        <strain evidence="1">KCTC 62575</strain>
    </source>
</reference>
<dbReference type="Proteomes" id="UP000240957">
    <property type="component" value="Unassembled WGS sequence"/>
</dbReference>
<sequence>MTGVEQVLVQGEISTFSGALGGAAYTANMLMFSNILAESTDNMDMIIFANISKYKEKLGTYINNSDNPAYNGKEVTLDTFSNIIAQYDLIAIKNLAESDPTSTGYLDDRGMLKEAINAWTAVGIPELFPGNLLDAIYYALDAITGTKVDPVENDIQALATIIEISNELNQNDNFSAKNFWDKVLTTGSQYAVVAAFLGRFFGKELMCTDKNGDFNLVN</sequence>
<accession>A0A371YIN5</accession>
<reference evidence="1" key="4">
    <citation type="submission" date="2024-09" db="EMBL/GenBank/DDBJ databases">
        <authorList>
            <person name="Sun Q."/>
            <person name="Mori K."/>
        </authorList>
    </citation>
    <scope>NUCLEOTIDE SEQUENCE</scope>
    <source>
        <strain evidence="1">KCTC 62575</strain>
    </source>
</reference>
<evidence type="ECO:0000313" key="1">
    <source>
        <dbReference type="EMBL" id="MFC2997329.1"/>
    </source>
</evidence>